<sequence>SDFPQLANQGSWAKITSAKEIFICQKFVGKRPETSPSSFPALKGKQDVLAKGSETGDPEFVWKPPQDEWHSIALGYTSGTTSSPKGVVLHHRGAYLAATSNVVVWGIPEGAVYLWTLPMFHCNGWCFAWTLAAICGTNICLRQIKVDPNLSADAKDFLLKGLQKRVIYRGAMHSEHSLGVYWLECLMVRSGILI</sequence>
<feature type="domain" description="AMP-dependent synthetase/ligase" evidence="5">
    <location>
        <begin position="56"/>
        <end position="144"/>
    </location>
</feature>
<evidence type="ECO:0000256" key="2">
    <source>
        <dbReference type="ARBA" id="ARBA00006432"/>
    </source>
</evidence>
<dbReference type="GO" id="GO:0009698">
    <property type="term" value="P:phenylpropanoid metabolic process"/>
    <property type="evidence" value="ECO:0007669"/>
    <property type="project" value="UniProtKB-KW"/>
</dbReference>
<keyword evidence="4" id="KW-0587">Phenylpropanoid metabolism</keyword>
<keyword evidence="3" id="KW-0436">Ligase</keyword>
<evidence type="ECO:0000256" key="4">
    <source>
        <dbReference type="ARBA" id="ARBA00023051"/>
    </source>
</evidence>
<accession>A0AAD5CRF1</accession>
<dbReference type="InterPro" id="IPR020845">
    <property type="entry name" value="AMP-binding_CS"/>
</dbReference>
<comment type="similarity">
    <text evidence="2">Belongs to the ATP-dependent AMP-binding enzyme family.</text>
</comment>
<dbReference type="Proteomes" id="UP001206925">
    <property type="component" value="Unassembled WGS sequence"/>
</dbReference>
<evidence type="ECO:0000313" key="6">
    <source>
        <dbReference type="EMBL" id="KAI7745385.1"/>
    </source>
</evidence>
<dbReference type="GO" id="GO:0016874">
    <property type="term" value="F:ligase activity"/>
    <property type="evidence" value="ECO:0007669"/>
    <property type="project" value="UniProtKB-KW"/>
</dbReference>
<dbReference type="InterPro" id="IPR042099">
    <property type="entry name" value="ANL_N_sf"/>
</dbReference>
<evidence type="ECO:0000259" key="5">
    <source>
        <dbReference type="Pfam" id="PF00501"/>
    </source>
</evidence>
<protein>
    <recommendedName>
        <fullName evidence="5">AMP-dependent synthetase/ligase domain-containing protein</fullName>
    </recommendedName>
</protein>
<comment type="caution">
    <text evidence="6">The sequence shown here is derived from an EMBL/GenBank/DDBJ whole genome shotgun (WGS) entry which is preliminary data.</text>
</comment>
<feature type="non-terminal residue" evidence="6">
    <location>
        <position position="194"/>
    </location>
</feature>
<dbReference type="Gene3D" id="3.40.50.12780">
    <property type="entry name" value="N-terminal domain of ligase-like"/>
    <property type="match status" value="1"/>
</dbReference>
<dbReference type="EMBL" id="JAMZMK010007267">
    <property type="protein sequence ID" value="KAI7745385.1"/>
    <property type="molecule type" value="Genomic_DNA"/>
</dbReference>
<dbReference type="AlphaFoldDB" id="A0AAD5CRF1"/>
<evidence type="ECO:0000313" key="7">
    <source>
        <dbReference type="Proteomes" id="UP001206925"/>
    </source>
</evidence>
<comment type="pathway">
    <text evidence="1">Phytoalexin biosynthesis; 3,4',5-trihydroxystilbene biosynthesis; 3,4',5-trihydroxystilbene from trans-4-coumarate: step 1/2.</text>
</comment>
<keyword evidence="7" id="KW-1185">Reference proteome</keyword>
<dbReference type="PANTHER" id="PTHR43859:SF7">
    <property type="entry name" value="ACETATE_BUTYRATE--COA LIGASE AAE7, PEROXISOMAL"/>
    <property type="match status" value="1"/>
</dbReference>
<organism evidence="6 7">
    <name type="scientific">Ambrosia artemisiifolia</name>
    <name type="common">Common ragweed</name>
    <dbReference type="NCBI Taxonomy" id="4212"/>
    <lineage>
        <taxon>Eukaryota</taxon>
        <taxon>Viridiplantae</taxon>
        <taxon>Streptophyta</taxon>
        <taxon>Embryophyta</taxon>
        <taxon>Tracheophyta</taxon>
        <taxon>Spermatophyta</taxon>
        <taxon>Magnoliopsida</taxon>
        <taxon>eudicotyledons</taxon>
        <taxon>Gunneridae</taxon>
        <taxon>Pentapetalae</taxon>
        <taxon>asterids</taxon>
        <taxon>campanulids</taxon>
        <taxon>Asterales</taxon>
        <taxon>Asteraceae</taxon>
        <taxon>Asteroideae</taxon>
        <taxon>Heliantheae alliance</taxon>
        <taxon>Heliantheae</taxon>
        <taxon>Ambrosia</taxon>
    </lineage>
</organism>
<dbReference type="SUPFAM" id="SSF56801">
    <property type="entry name" value="Acetyl-CoA synthetase-like"/>
    <property type="match status" value="1"/>
</dbReference>
<proteinExistence type="inferred from homology"/>
<reference evidence="6" key="1">
    <citation type="submission" date="2022-06" db="EMBL/GenBank/DDBJ databases">
        <title>Uncovering the hologenomic basis of an extraordinary plant invasion.</title>
        <authorList>
            <person name="Bieker V.C."/>
            <person name="Martin M.D."/>
            <person name="Gilbert T."/>
            <person name="Hodgins K."/>
            <person name="Battlay P."/>
            <person name="Petersen B."/>
            <person name="Wilson J."/>
        </authorList>
    </citation>
    <scope>NUCLEOTIDE SEQUENCE</scope>
    <source>
        <strain evidence="6">AA19_3_7</strain>
        <tissue evidence="6">Leaf</tissue>
    </source>
</reference>
<dbReference type="Pfam" id="PF00501">
    <property type="entry name" value="AMP-binding"/>
    <property type="match status" value="1"/>
</dbReference>
<evidence type="ECO:0000256" key="3">
    <source>
        <dbReference type="ARBA" id="ARBA00022598"/>
    </source>
</evidence>
<gene>
    <name evidence="6" type="ORF">M8C21_027630</name>
</gene>
<name>A0AAD5CRF1_AMBAR</name>
<evidence type="ECO:0000256" key="1">
    <source>
        <dbReference type="ARBA" id="ARBA00004930"/>
    </source>
</evidence>
<dbReference type="PANTHER" id="PTHR43859">
    <property type="entry name" value="ACYL-ACTIVATING ENZYME"/>
    <property type="match status" value="1"/>
</dbReference>
<dbReference type="PROSITE" id="PS00455">
    <property type="entry name" value="AMP_BINDING"/>
    <property type="match status" value="1"/>
</dbReference>
<dbReference type="InterPro" id="IPR000873">
    <property type="entry name" value="AMP-dep_synth/lig_dom"/>
</dbReference>